<dbReference type="SUPFAM" id="SSF54909">
    <property type="entry name" value="Dimeric alpha+beta barrel"/>
    <property type="match status" value="1"/>
</dbReference>
<dbReference type="InterPro" id="IPR011008">
    <property type="entry name" value="Dimeric_a/b-barrel"/>
</dbReference>
<dbReference type="Proteomes" id="UP000571183">
    <property type="component" value="Unassembled WGS sequence"/>
</dbReference>
<dbReference type="PANTHER" id="PTHR37832:SF1">
    <property type="entry name" value="STRESS-RESPONSE A_B BARREL DOMAIN-CONTAINING PROTEIN"/>
    <property type="match status" value="1"/>
</dbReference>
<gene>
    <name evidence="2" type="ORF">F5897_000404</name>
</gene>
<name>A0A840DPJ8_9MICO</name>
<accession>A0A840DPJ8</accession>
<feature type="domain" description="Stress-response A/B barrel" evidence="1">
    <location>
        <begin position="2"/>
        <end position="97"/>
    </location>
</feature>
<evidence type="ECO:0000313" key="3">
    <source>
        <dbReference type="Proteomes" id="UP000571183"/>
    </source>
</evidence>
<evidence type="ECO:0000313" key="2">
    <source>
        <dbReference type="EMBL" id="MBB4071116.1"/>
    </source>
</evidence>
<dbReference type="AlphaFoldDB" id="A0A840DPJ8"/>
<dbReference type="GO" id="GO:0004497">
    <property type="term" value="F:monooxygenase activity"/>
    <property type="evidence" value="ECO:0007669"/>
    <property type="project" value="UniProtKB-KW"/>
</dbReference>
<dbReference type="RefSeq" id="WP_124825181.1">
    <property type="nucleotide sequence ID" value="NZ_JACIFD010000003.1"/>
</dbReference>
<dbReference type="SMART" id="SM00886">
    <property type="entry name" value="Dabb"/>
    <property type="match status" value="1"/>
</dbReference>
<dbReference type="InterPro" id="IPR013097">
    <property type="entry name" value="Dabb"/>
</dbReference>
<dbReference type="PANTHER" id="PTHR37832">
    <property type="entry name" value="BLL2683 PROTEIN"/>
    <property type="match status" value="1"/>
</dbReference>
<evidence type="ECO:0000259" key="1">
    <source>
        <dbReference type="PROSITE" id="PS51502"/>
    </source>
</evidence>
<dbReference type="Pfam" id="PF07876">
    <property type="entry name" value="Dabb"/>
    <property type="match status" value="1"/>
</dbReference>
<organism evidence="2 3">
    <name type="scientific">Canibacter oris</name>
    <dbReference type="NCBI Taxonomy" id="1365628"/>
    <lineage>
        <taxon>Bacteria</taxon>
        <taxon>Bacillati</taxon>
        <taxon>Actinomycetota</taxon>
        <taxon>Actinomycetes</taxon>
        <taxon>Micrococcales</taxon>
        <taxon>Microbacteriaceae</taxon>
        <taxon>Canibacter</taxon>
    </lineage>
</organism>
<reference evidence="2" key="1">
    <citation type="submission" date="2020-08" db="EMBL/GenBank/DDBJ databases">
        <title>Sequencing the genomes of 1000 actinobacteria strains.</title>
        <authorList>
            <person name="Klenk H.-P."/>
        </authorList>
    </citation>
    <scope>NUCLEOTIDE SEQUENCE [LARGE SCALE GENOMIC DNA]</scope>
    <source>
        <strain evidence="2">DSM 27064</strain>
    </source>
</reference>
<dbReference type="PROSITE" id="PS51502">
    <property type="entry name" value="S_R_A_B_BARREL"/>
    <property type="match status" value="1"/>
</dbReference>
<proteinExistence type="predicted"/>
<protein>
    <submittedName>
        <fullName evidence="2">Quinol monooxygenase YgiN</fullName>
    </submittedName>
</protein>
<keyword evidence="3" id="KW-1185">Reference proteome</keyword>
<dbReference type="EMBL" id="JACIFD010000003">
    <property type="protein sequence ID" value="MBB4071116.1"/>
    <property type="molecule type" value="Genomic_DNA"/>
</dbReference>
<comment type="caution">
    <text evidence="2">The sequence shown here is derived from an EMBL/GenBank/DDBJ whole genome shotgun (WGS) entry which is preliminary data.</text>
</comment>
<sequence>MLNHIVSWKMNGETAAERATQAAEVAAALRGLTATVPTVAHLEVHLNELDGYNNWDVVLISQFANQADFEAYVVHPAHQEVVELIKARAAGRAGVDYTA</sequence>
<keyword evidence="2" id="KW-0503">Monooxygenase</keyword>
<keyword evidence="2" id="KW-0560">Oxidoreductase</keyword>
<dbReference type="Gene3D" id="3.30.70.100">
    <property type="match status" value="1"/>
</dbReference>